<keyword evidence="2" id="KW-1185">Reference proteome</keyword>
<dbReference type="RefSeq" id="WP_113859395.1">
    <property type="nucleotide sequence ID" value="NZ_PDCG01000001.1"/>
</dbReference>
<dbReference type="Proteomes" id="UP000252530">
    <property type="component" value="Unassembled WGS sequence"/>
</dbReference>
<evidence type="ECO:0000313" key="1">
    <source>
        <dbReference type="EMBL" id="RBP98417.1"/>
    </source>
</evidence>
<sequence length="120" mass="12784">MNTFDTEFNSHRPPLFARCYSSRTPSGLYAPSSFADRPRNSTAATGPCPCQQAAQASHDLLAMLVRASQVSIENLEAAQAGTGSMSWSGPAADSFSDRLKSIVSLSFQLSADMVHTQGLV</sequence>
<evidence type="ECO:0000313" key="2">
    <source>
        <dbReference type="Proteomes" id="UP000252530"/>
    </source>
</evidence>
<comment type="caution">
    <text evidence="1">The sequence shown here is derived from an EMBL/GenBank/DDBJ whole genome shotgun (WGS) entry which is preliminary data.</text>
</comment>
<dbReference type="OrthoDB" id="5125341at2"/>
<name>A0A366KAN5_9BIFI</name>
<dbReference type="AlphaFoldDB" id="A0A366KAN5"/>
<proteinExistence type="predicted"/>
<gene>
    <name evidence="1" type="ORF">CRD60_00680</name>
</gene>
<organism evidence="1 2">
    <name type="scientific">Bifidobacterium aemilianum</name>
    <dbReference type="NCBI Taxonomy" id="2493120"/>
    <lineage>
        <taxon>Bacteria</taxon>
        <taxon>Bacillati</taxon>
        <taxon>Actinomycetota</taxon>
        <taxon>Actinomycetes</taxon>
        <taxon>Bifidobacteriales</taxon>
        <taxon>Bifidobacteriaceae</taxon>
        <taxon>Bifidobacterium</taxon>
    </lineage>
</organism>
<protein>
    <submittedName>
        <fullName evidence="1">Uncharacterized protein</fullName>
    </submittedName>
</protein>
<accession>A0A366KAN5</accession>
<reference evidence="1 2" key="1">
    <citation type="submission" date="2017-10" db="EMBL/GenBank/DDBJ databases">
        <title>Bifidobacterium xylocopum sp. nov. and Bifidobacterium aemilianum sp. nov., from the carpenter bee (Xylocopa violacea) digestive tract.</title>
        <authorList>
            <person name="Alberoni D."/>
            <person name="Baffoni L."/>
            <person name="Di Gioia D."/>
            <person name="Gaggia F."/>
            <person name="Biavati B."/>
        </authorList>
    </citation>
    <scope>NUCLEOTIDE SEQUENCE [LARGE SCALE GENOMIC DNA]</scope>
    <source>
        <strain evidence="1 2">XV10</strain>
    </source>
</reference>
<dbReference type="EMBL" id="PDCG01000001">
    <property type="protein sequence ID" value="RBP98417.1"/>
    <property type="molecule type" value="Genomic_DNA"/>
</dbReference>